<dbReference type="PROSITE" id="PS50082">
    <property type="entry name" value="WD_REPEATS_2"/>
    <property type="match status" value="2"/>
</dbReference>
<keyword evidence="4 8" id="KW-0853">WD repeat</keyword>
<evidence type="ECO:0000256" key="8">
    <source>
        <dbReference type="PROSITE-ProRule" id="PRU00221"/>
    </source>
</evidence>
<dbReference type="PANTHER" id="PTHR44215">
    <property type="entry name" value="WD REPEAT-CONTAINING PROTEIN 75"/>
    <property type="match status" value="1"/>
</dbReference>
<evidence type="ECO:0000259" key="9">
    <source>
        <dbReference type="Pfam" id="PF23769"/>
    </source>
</evidence>
<evidence type="ECO:0000313" key="10">
    <source>
        <dbReference type="EMBL" id="CAD7702025.1"/>
    </source>
</evidence>
<dbReference type="GO" id="GO:0003723">
    <property type="term" value="F:RNA binding"/>
    <property type="evidence" value="ECO:0007669"/>
    <property type="project" value="InterPro"/>
</dbReference>
<dbReference type="Pfam" id="PF23869">
    <property type="entry name" value="Beta-prop_WDR75_1st"/>
    <property type="match status" value="2"/>
</dbReference>
<keyword evidence="11" id="KW-1185">Reference proteome</keyword>
<organism evidence="10 11">
    <name type="scientific">Ostreobium quekettii</name>
    <dbReference type="NCBI Taxonomy" id="121088"/>
    <lineage>
        <taxon>Eukaryota</taxon>
        <taxon>Viridiplantae</taxon>
        <taxon>Chlorophyta</taxon>
        <taxon>core chlorophytes</taxon>
        <taxon>Ulvophyceae</taxon>
        <taxon>TCBD clade</taxon>
        <taxon>Bryopsidales</taxon>
        <taxon>Ostreobineae</taxon>
        <taxon>Ostreobiaceae</taxon>
        <taxon>Ostreobium</taxon>
    </lineage>
</organism>
<feature type="repeat" description="WD" evidence="8">
    <location>
        <begin position="44"/>
        <end position="86"/>
    </location>
</feature>
<evidence type="ECO:0000256" key="6">
    <source>
        <dbReference type="ARBA" id="ARBA00023163"/>
    </source>
</evidence>
<dbReference type="InterPro" id="IPR057644">
    <property type="entry name" value="Beta-prop_WDR75_2nd"/>
</dbReference>
<accession>A0A8S1J724</accession>
<dbReference type="InterPro" id="IPR015943">
    <property type="entry name" value="WD40/YVTN_repeat-like_dom_sf"/>
</dbReference>
<gene>
    <name evidence="10" type="ORF">OSTQU699_LOCUS7382</name>
</gene>
<dbReference type="GO" id="GO:0006364">
    <property type="term" value="P:rRNA processing"/>
    <property type="evidence" value="ECO:0007669"/>
    <property type="project" value="UniProtKB-KW"/>
</dbReference>
<keyword evidence="6" id="KW-0804">Transcription</keyword>
<keyword evidence="5" id="KW-0677">Repeat</keyword>
<dbReference type="SMART" id="SM00320">
    <property type="entry name" value="WD40"/>
    <property type="match status" value="5"/>
</dbReference>
<proteinExistence type="predicted"/>
<dbReference type="InterPro" id="IPR011047">
    <property type="entry name" value="Quinoprotein_ADH-like_sf"/>
</dbReference>
<dbReference type="EMBL" id="CAJHUC010001686">
    <property type="protein sequence ID" value="CAD7702025.1"/>
    <property type="molecule type" value="Genomic_DNA"/>
</dbReference>
<feature type="domain" description="WD repeat-containing protein 75 second beta-propeller" evidence="9">
    <location>
        <begin position="328"/>
        <end position="491"/>
    </location>
</feature>
<evidence type="ECO:0000256" key="3">
    <source>
        <dbReference type="ARBA" id="ARBA00022552"/>
    </source>
</evidence>
<dbReference type="Proteomes" id="UP000708148">
    <property type="component" value="Unassembled WGS sequence"/>
</dbReference>
<keyword evidence="7" id="KW-0539">Nucleus</keyword>
<dbReference type="GO" id="GO:2000234">
    <property type="term" value="P:positive regulation of rRNA processing"/>
    <property type="evidence" value="ECO:0007669"/>
    <property type="project" value="TreeGrafter"/>
</dbReference>
<dbReference type="InterPro" id="IPR053826">
    <property type="entry name" value="WDR75"/>
</dbReference>
<keyword evidence="2" id="KW-0690">Ribosome biogenesis</keyword>
<comment type="subcellular location">
    <subcellularLocation>
        <location evidence="1">Nucleus</location>
        <location evidence="1">Nucleolus</location>
    </subcellularLocation>
</comment>
<dbReference type="Pfam" id="PF23769">
    <property type="entry name" value="Beta-prop_WDR75_2nd"/>
    <property type="match status" value="1"/>
</dbReference>
<dbReference type="Gene3D" id="2.130.10.10">
    <property type="entry name" value="YVTN repeat-like/Quinoprotein amine dehydrogenase"/>
    <property type="match status" value="3"/>
</dbReference>
<comment type="caution">
    <text evidence="10">The sequence shown here is derived from an EMBL/GenBank/DDBJ whole genome shotgun (WGS) entry which is preliminary data.</text>
</comment>
<evidence type="ECO:0000256" key="4">
    <source>
        <dbReference type="ARBA" id="ARBA00022574"/>
    </source>
</evidence>
<keyword evidence="3" id="KW-0698">rRNA processing</keyword>
<evidence type="ECO:0000256" key="5">
    <source>
        <dbReference type="ARBA" id="ARBA00022737"/>
    </source>
</evidence>
<reference evidence="10" key="1">
    <citation type="submission" date="2020-12" db="EMBL/GenBank/DDBJ databases">
        <authorList>
            <person name="Iha C."/>
        </authorList>
    </citation>
    <scope>NUCLEOTIDE SEQUENCE</scope>
</reference>
<evidence type="ECO:0000313" key="11">
    <source>
        <dbReference type="Proteomes" id="UP000708148"/>
    </source>
</evidence>
<feature type="repeat" description="WD" evidence="8">
    <location>
        <begin position="224"/>
        <end position="259"/>
    </location>
</feature>
<dbReference type="OrthoDB" id="4096at2759"/>
<sequence length="516" mass="55472">MDCGGGRISDRGAIFSSDGRCVLSPGGGAVHVFSRATGARVASLKAHDDEVTTVQLDPGDPTRVYAASLDGSLSVWDYAHQKLIKKIEVSNPVCSMVIPSNGASAVLCCKTQGSKGQIVRLDLQIGRWWGAINVASPCQLVCSPSGKFFGYWLGNELWIKSTNHDKEVMFVGPNPFVCVTFGSDDKRLAAGDATGRISLWNDFTPAVDKQDHWHLKNTRTVVHWHANNNCLQSLCFSPDCVFLLSGGKEAVLVIWEVETLQKRFLARLGSTILSISVSPRDPALYVLGQDGNAIRVVNTATDKTECSILGISPCPRGTDGCQSTAASVIQPGSGYLVVPTNNSVLQFYNVRRNKHVAYLQTAPRNQVSLTEAEMDKGSNPLGPPAEPHVSALAFNRDASVLVTVGTVPQPGPSHCVRTELKFWDAAGHSQEPYELNTIVNDPHGGLVSSLCYSPSDDSAVTTSSSGDFKVWHRRGCGDVTAWHCRSVGSYRGDALVVGVHIDKEGRPLIGGMYCSC</sequence>
<dbReference type="PANTHER" id="PTHR44215:SF1">
    <property type="entry name" value="WD REPEAT-CONTAINING PROTEIN 75"/>
    <property type="match status" value="1"/>
</dbReference>
<evidence type="ECO:0000256" key="7">
    <source>
        <dbReference type="ARBA" id="ARBA00023242"/>
    </source>
</evidence>
<dbReference type="AlphaFoldDB" id="A0A8S1J724"/>
<dbReference type="GO" id="GO:0032040">
    <property type="term" value="C:small-subunit processome"/>
    <property type="evidence" value="ECO:0007669"/>
    <property type="project" value="InterPro"/>
</dbReference>
<dbReference type="InterPro" id="IPR001680">
    <property type="entry name" value="WD40_rpt"/>
</dbReference>
<evidence type="ECO:0000256" key="1">
    <source>
        <dbReference type="ARBA" id="ARBA00004604"/>
    </source>
</evidence>
<dbReference type="PROSITE" id="PS50294">
    <property type="entry name" value="WD_REPEATS_REGION"/>
    <property type="match status" value="1"/>
</dbReference>
<evidence type="ECO:0000256" key="2">
    <source>
        <dbReference type="ARBA" id="ARBA00022517"/>
    </source>
</evidence>
<dbReference type="GO" id="GO:0045943">
    <property type="term" value="P:positive regulation of transcription by RNA polymerase I"/>
    <property type="evidence" value="ECO:0007669"/>
    <property type="project" value="InterPro"/>
</dbReference>
<dbReference type="SUPFAM" id="SSF50998">
    <property type="entry name" value="Quinoprotein alcohol dehydrogenase-like"/>
    <property type="match status" value="1"/>
</dbReference>
<name>A0A8S1J724_9CHLO</name>
<protein>
    <recommendedName>
        <fullName evidence="9">WD repeat-containing protein 75 second beta-propeller domain-containing protein</fullName>
    </recommendedName>
</protein>